<organism evidence="3 4">
    <name type="scientific">Stomoxys calcitrans</name>
    <name type="common">Stable fly</name>
    <name type="synonym">Conops calcitrans</name>
    <dbReference type="NCBI Taxonomy" id="35570"/>
    <lineage>
        <taxon>Eukaryota</taxon>
        <taxon>Metazoa</taxon>
        <taxon>Ecdysozoa</taxon>
        <taxon>Arthropoda</taxon>
        <taxon>Hexapoda</taxon>
        <taxon>Insecta</taxon>
        <taxon>Pterygota</taxon>
        <taxon>Neoptera</taxon>
        <taxon>Endopterygota</taxon>
        <taxon>Diptera</taxon>
        <taxon>Brachycera</taxon>
        <taxon>Muscomorpha</taxon>
        <taxon>Muscoidea</taxon>
        <taxon>Muscidae</taxon>
        <taxon>Stomoxys</taxon>
    </lineage>
</organism>
<dbReference type="InterPro" id="IPR036682">
    <property type="entry name" value="OS_D_A10/PebIII_sf"/>
</dbReference>
<keyword evidence="1" id="KW-0812">Transmembrane</keyword>
<evidence type="ECO:0000313" key="3">
    <source>
        <dbReference type="EnsemblMetazoa" id="SCAU016901-PA"/>
    </source>
</evidence>
<feature type="signal peptide" evidence="2">
    <location>
        <begin position="1"/>
        <end position="15"/>
    </location>
</feature>
<protein>
    <submittedName>
        <fullName evidence="3">Uncharacterized protein</fullName>
    </submittedName>
</protein>
<feature type="transmembrane region" description="Helical" evidence="1">
    <location>
        <begin position="124"/>
        <end position="146"/>
    </location>
</feature>
<reference evidence="3" key="1">
    <citation type="submission" date="2020-05" db="UniProtKB">
        <authorList>
            <consortium name="EnsemblMetazoa"/>
        </authorList>
    </citation>
    <scope>IDENTIFICATION</scope>
    <source>
        <strain evidence="3">USDA</strain>
    </source>
</reference>
<dbReference type="SUPFAM" id="SSF100910">
    <property type="entry name" value="Chemosensory protein Csp2"/>
    <property type="match status" value="1"/>
</dbReference>
<sequence>MTNLWLALMIASISAQNINIDTILRSDYHLQSYENTLVFKGSCPPDNTDSMDNLPKALQVVCSKYNSMPKEANENVMVYIQYLNELEEWDKLVEKYNPDYEYPKDHNTSIMQTLPTNEESIEKYLALIAVHSIWFYYYIWLSLTVIKYKFERT</sequence>
<evidence type="ECO:0000313" key="4">
    <source>
        <dbReference type="Proteomes" id="UP000095300"/>
    </source>
</evidence>
<dbReference type="PANTHER" id="PTHR11257:SF13">
    <property type="entry name" value="GEO07322P1"/>
    <property type="match status" value="1"/>
</dbReference>
<dbReference type="AlphaFoldDB" id="A0A2Y9D4K8"/>
<dbReference type="STRING" id="35570.A0A2Y9D4K8"/>
<dbReference type="EnsemblMetazoa" id="SCAU016901-RA">
    <property type="protein sequence ID" value="SCAU016901-PA"/>
    <property type="gene ID" value="SCAU016901"/>
</dbReference>
<keyword evidence="2" id="KW-0732">Signal</keyword>
<evidence type="ECO:0000256" key="1">
    <source>
        <dbReference type="SAM" id="Phobius"/>
    </source>
</evidence>
<accession>A0A2Y9D4K8</accession>
<evidence type="ECO:0000256" key="2">
    <source>
        <dbReference type="SAM" id="SignalP"/>
    </source>
</evidence>
<dbReference type="Pfam" id="PF03392">
    <property type="entry name" value="OS-D"/>
    <property type="match status" value="1"/>
</dbReference>
<keyword evidence="1" id="KW-0472">Membrane</keyword>
<dbReference type="PANTHER" id="PTHR11257">
    <property type="entry name" value="CHEMOSENSORY PROTEIN-RELATED"/>
    <property type="match status" value="1"/>
</dbReference>
<dbReference type="VEuPathDB" id="VectorBase:SCAU016901"/>
<dbReference type="Gene3D" id="1.10.2080.10">
    <property type="entry name" value="Insect odorant-binding protein A10/Ejaculatory bulb-specific protein 3"/>
    <property type="match status" value="1"/>
</dbReference>
<keyword evidence="1" id="KW-1133">Transmembrane helix</keyword>
<name>A0A2Y9D4K8_STOCA</name>
<keyword evidence="4" id="KW-1185">Reference proteome</keyword>
<dbReference type="Proteomes" id="UP000095300">
    <property type="component" value="Unassembled WGS sequence"/>
</dbReference>
<dbReference type="InterPro" id="IPR005055">
    <property type="entry name" value="A10/PebIII"/>
</dbReference>
<feature type="chain" id="PRO_5016160748" evidence="2">
    <location>
        <begin position="16"/>
        <end position="153"/>
    </location>
</feature>
<proteinExistence type="predicted"/>